<accession>A0ABQ2DKW8</accession>
<organism evidence="2 3">
    <name type="scientific">Glutamicibacter ardleyensis</name>
    <dbReference type="NCBI Taxonomy" id="225894"/>
    <lineage>
        <taxon>Bacteria</taxon>
        <taxon>Bacillati</taxon>
        <taxon>Actinomycetota</taxon>
        <taxon>Actinomycetes</taxon>
        <taxon>Micrococcales</taxon>
        <taxon>Micrococcaceae</taxon>
        <taxon>Glutamicibacter</taxon>
    </lineage>
</organism>
<feature type="transmembrane region" description="Helical" evidence="1">
    <location>
        <begin position="12"/>
        <end position="34"/>
    </location>
</feature>
<dbReference type="RefSeq" id="WP_096254208.1">
    <property type="nucleotide sequence ID" value="NZ_BMKX01000004.1"/>
</dbReference>
<name>A0ABQ2DKW8_9MICC</name>
<sequence length="176" mass="19861">MNGYESSSSALAWLLWLAPLLTVVVAVIGAYVAVRTLQFRTKVDSAGQWWARVQNAIDHCLADNTREQNLGTTMLDHLQAQGEMPEGLDETQQREWQRINKMRWSVQPEDLLMIHGIVKDLALSQSKRLSSMGIRLNPEVRPEYDTLLRQAQLVLKIDAKLGREGDPEILKLLTAG</sequence>
<keyword evidence="1" id="KW-0472">Membrane</keyword>
<evidence type="ECO:0000313" key="2">
    <source>
        <dbReference type="EMBL" id="GGJ62077.1"/>
    </source>
</evidence>
<keyword evidence="3" id="KW-1185">Reference proteome</keyword>
<keyword evidence="1" id="KW-0812">Transmembrane</keyword>
<evidence type="ECO:0000313" key="3">
    <source>
        <dbReference type="Proteomes" id="UP000606115"/>
    </source>
</evidence>
<dbReference type="GeneID" id="303304472"/>
<proteinExistence type="predicted"/>
<dbReference type="Proteomes" id="UP000606115">
    <property type="component" value="Unassembled WGS sequence"/>
</dbReference>
<comment type="caution">
    <text evidence="2">The sequence shown here is derived from an EMBL/GenBank/DDBJ whole genome shotgun (WGS) entry which is preliminary data.</text>
</comment>
<reference evidence="3" key="1">
    <citation type="journal article" date="2019" name="Int. J. Syst. Evol. Microbiol.">
        <title>The Global Catalogue of Microorganisms (GCM) 10K type strain sequencing project: providing services to taxonomists for standard genome sequencing and annotation.</title>
        <authorList>
            <consortium name="The Broad Institute Genomics Platform"/>
            <consortium name="The Broad Institute Genome Sequencing Center for Infectious Disease"/>
            <person name="Wu L."/>
            <person name="Ma J."/>
        </authorList>
    </citation>
    <scope>NUCLEOTIDE SEQUENCE [LARGE SCALE GENOMIC DNA]</scope>
    <source>
        <strain evidence="3">CGMCC 1.3685</strain>
    </source>
</reference>
<protein>
    <submittedName>
        <fullName evidence="2">Uncharacterized protein</fullName>
    </submittedName>
</protein>
<evidence type="ECO:0000256" key="1">
    <source>
        <dbReference type="SAM" id="Phobius"/>
    </source>
</evidence>
<dbReference type="EMBL" id="BMKX01000004">
    <property type="protein sequence ID" value="GGJ62077.1"/>
    <property type="molecule type" value="Genomic_DNA"/>
</dbReference>
<gene>
    <name evidence="2" type="ORF">GCM10007173_21170</name>
</gene>
<keyword evidence="1" id="KW-1133">Transmembrane helix</keyword>